<evidence type="ECO:0000256" key="4">
    <source>
        <dbReference type="ARBA" id="ARBA00022692"/>
    </source>
</evidence>
<keyword evidence="2" id="KW-0813">Transport</keyword>
<feature type="transmembrane region" description="Helical" evidence="7">
    <location>
        <begin position="228"/>
        <end position="251"/>
    </location>
</feature>
<dbReference type="PANTHER" id="PTHR23513">
    <property type="entry name" value="INTEGRAL MEMBRANE EFFLUX PROTEIN-RELATED"/>
    <property type="match status" value="1"/>
</dbReference>
<keyword evidence="3" id="KW-1003">Cell membrane</keyword>
<dbReference type="GO" id="GO:0022857">
    <property type="term" value="F:transmembrane transporter activity"/>
    <property type="evidence" value="ECO:0007669"/>
    <property type="project" value="InterPro"/>
</dbReference>
<feature type="transmembrane region" description="Helical" evidence="7">
    <location>
        <begin position="85"/>
        <end position="106"/>
    </location>
</feature>
<name>A0A1M5M8T6_9BACI</name>
<evidence type="ECO:0000259" key="8">
    <source>
        <dbReference type="PROSITE" id="PS50850"/>
    </source>
</evidence>
<feature type="domain" description="Major facilitator superfamily (MFS) profile" evidence="8">
    <location>
        <begin position="20"/>
        <end position="406"/>
    </location>
</feature>
<keyword evidence="4 7" id="KW-0812">Transmembrane</keyword>
<feature type="transmembrane region" description="Helical" evidence="7">
    <location>
        <begin position="320"/>
        <end position="341"/>
    </location>
</feature>
<evidence type="ECO:0000256" key="2">
    <source>
        <dbReference type="ARBA" id="ARBA00022448"/>
    </source>
</evidence>
<dbReference type="InterPro" id="IPR020846">
    <property type="entry name" value="MFS_dom"/>
</dbReference>
<dbReference type="CDD" id="cd06173">
    <property type="entry name" value="MFS_MefA_like"/>
    <property type="match status" value="1"/>
</dbReference>
<evidence type="ECO:0000256" key="7">
    <source>
        <dbReference type="SAM" id="Phobius"/>
    </source>
</evidence>
<reference evidence="9 10" key="1">
    <citation type="submission" date="2016-11" db="EMBL/GenBank/DDBJ databases">
        <authorList>
            <person name="Jaros S."/>
            <person name="Januszkiewicz K."/>
            <person name="Wedrychowicz H."/>
        </authorList>
    </citation>
    <scope>NUCLEOTIDE SEQUENCE [LARGE SCALE GENOMIC DNA]</scope>
    <source>
        <strain evidence="9 10">IBRC-M 10683</strain>
    </source>
</reference>
<dbReference type="AlphaFoldDB" id="A0A1M5M8T6"/>
<evidence type="ECO:0000313" key="10">
    <source>
        <dbReference type="Proteomes" id="UP000183988"/>
    </source>
</evidence>
<dbReference type="PANTHER" id="PTHR23513:SF6">
    <property type="entry name" value="MAJOR FACILITATOR SUPERFAMILY ASSOCIATED DOMAIN-CONTAINING PROTEIN"/>
    <property type="match status" value="1"/>
</dbReference>
<gene>
    <name evidence="9" type="ORF">SAMN05216225_105511</name>
</gene>
<dbReference type="OrthoDB" id="3613552at2"/>
<evidence type="ECO:0000256" key="1">
    <source>
        <dbReference type="ARBA" id="ARBA00004651"/>
    </source>
</evidence>
<proteinExistence type="predicted"/>
<keyword evidence="6 7" id="KW-0472">Membrane</keyword>
<dbReference type="GO" id="GO:0005886">
    <property type="term" value="C:plasma membrane"/>
    <property type="evidence" value="ECO:0007669"/>
    <property type="project" value="UniProtKB-SubCell"/>
</dbReference>
<feature type="transmembrane region" description="Helical" evidence="7">
    <location>
        <begin position="54"/>
        <end position="78"/>
    </location>
</feature>
<evidence type="ECO:0000313" key="9">
    <source>
        <dbReference type="EMBL" id="SHG73615.1"/>
    </source>
</evidence>
<protein>
    <submittedName>
        <fullName evidence="9">Major Facilitator Superfamily protein</fullName>
    </submittedName>
</protein>
<keyword evidence="5 7" id="KW-1133">Transmembrane helix</keyword>
<feature type="transmembrane region" description="Helical" evidence="7">
    <location>
        <begin position="353"/>
        <end position="376"/>
    </location>
</feature>
<evidence type="ECO:0000256" key="5">
    <source>
        <dbReference type="ARBA" id="ARBA00022989"/>
    </source>
</evidence>
<organism evidence="9 10">
    <name type="scientific">Ornithinibacillus halophilus</name>
    <dbReference type="NCBI Taxonomy" id="930117"/>
    <lineage>
        <taxon>Bacteria</taxon>
        <taxon>Bacillati</taxon>
        <taxon>Bacillota</taxon>
        <taxon>Bacilli</taxon>
        <taxon>Bacillales</taxon>
        <taxon>Bacillaceae</taxon>
        <taxon>Ornithinibacillus</taxon>
    </lineage>
</organism>
<dbReference type="SUPFAM" id="SSF103473">
    <property type="entry name" value="MFS general substrate transporter"/>
    <property type="match status" value="1"/>
</dbReference>
<dbReference type="Pfam" id="PF07690">
    <property type="entry name" value="MFS_1"/>
    <property type="match status" value="1"/>
</dbReference>
<feature type="transmembrane region" description="Helical" evidence="7">
    <location>
        <begin position="112"/>
        <end position="133"/>
    </location>
</feature>
<feature type="transmembrane region" description="Helical" evidence="7">
    <location>
        <begin position="180"/>
        <end position="200"/>
    </location>
</feature>
<keyword evidence="10" id="KW-1185">Reference proteome</keyword>
<comment type="subcellular location">
    <subcellularLocation>
        <location evidence="1">Cell membrane</location>
        <topology evidence="1">Multi-pass membrane protein</topology>
    </subcellularLocation>
</comment>
<sequence length="418" mass="45786">MEAALSNPEKIKIPVFKNRNFLFLLISALFSAPGYYVYLIGAEWLMLSISDNRFFFGMLFFAAAIPRLLLLTTGGLIADRFNKRTILFLSDISRVILIVILLGFIWSDSITAWYLLILAALFGISDAFSYPALNSMTPMLLEEEQLQRGNSFMQMTTQVSPILGPALGGTFIALLGFKGVFLIAAIMLLIASIAVLFIRLKEEKNEVEKPSPWSDLKEGLAYARKNELVVSVVIMAFFLNFFFSGPLAIGLPIMVKDIFQSDAVGLATVQTSMGIGALIGAIILATITLKKPGVTVIVGLITLGVLYTITGLSYHLYVTAGLVAAMTLTTQFVNIPLITVLQQSTEKKMLGRMMSFFMTVSTGLVPVSFVVTSILIAVGVSIQTIIVCSGMVITLISIYMFRNKKLLRFTLSKEGVSR</sequence>
<dbReference type="InterPro" id="IPR036259">
    <property type="entry name" value="MFS_trans_sf"/>
</dbReference>
<dbReference type="Proteomes" id="UP000183988">
    <property type="component" value="Unassembled WGS sequence"/>
</dbReference>
<dbReference type="EMBL" id="FQVW01000055">
    <property type="protein sequence ID" value="SHG73615.1"/>
    <property type="molecule type" value="Genomic_DNA"/>
</dbReference>
<feature type="transmembrane region" description="Helical" evidence="7">
    <location>
        <begin position="21"/>
        <end position="42"/>
    </location>
</feature>
<feature type="transmembrane region" description="Helical" evidence="7">
    <location>
        <begin position="294"/>
        <end position="314"/>
    </location>
</feature>
<accession>A0A1M5M8T6</accession>
<dbReference type="PROSITE" id="PS50850">
    <property type="entry name" value="MFS"/>
    <property type="match status" value="1"/>
</dbReference>
<feature type="transmembrane region" description="Helical" evidence="7">
    <location>
        <begin position="263"/>
        <end position="287"/>
    </location>
</feature>
<feature type="transmembrane region" description="Helical" evidence="7">
    <location>
        <begin position="382"/>
        <end position="401"/>
    </location>
</feature>
<evidence type="ECO:0000256" key="6">
    <source>
        <dbReference type="ARBA" id="ARBA00023136"/>
    </source>
</evidence>
<dbReference type="STRING" id="930117.SAMN05216225_105511"/>
<dbReference type="Gene3D" id="1.20.1250.20">
    <property type="entry name" value="MFS general substrate transporter like domains"/>
    <property type="match status" value="1"/>
</dbReference>
<dbReference type="InterPro" id="IPR011701">
    <property type="entry name" value="MFS"/>
</dbReference>
<dbReference type="RefSeq" id="WP_072891796.1">
    <property type="nucleotide sequence ID" value="NZ_FQVW01000055.1"/>
</dbReference>
<evidence type="ECO:0000256" key="3">
    <source>
        <dbReference type="ARBA" id="ARBA00022475"/>
    </source>
</evidence>
<feature type="transmembrane region" description="Helical" evidence="7">
    <location>
        <begin position="154"/>
        <end position="174"/>
    </location>
</feature>